<dbReference type="GO" id="GO:0000287">
    <property type="term" value="F:magnesium ion binding"/>
    <property type="evidence" value="ECO:0007669"/>
    <property type="project" value="UniProtKB-UniRule"/>
</dbReference>
<keyword evidence="9" id="KW-1185">Reference proteome</keyword>
<accession>A0A919UKI3</accession>
<keyword evidence="2 6" id="KW-0540">Nuclease</keyword>
<name>A0A919UKI3_9MICO</name>
<sequence>MALVYLDTSALVKLCVLETGSPLAVGLWKHADALVTSRIADAEVRSVLAAAERIGRIDAAPAAQARDKWKELWPSLTKVEVTAELAQHAGDLADRRPLRAGDALHLASALLLRDASPVFAAWDHRLADAARAEGLTVLPPRLA</sequence>
<dbReference type="InterPro" id="IPR051619">
    <property type="entry name" value="TypeII_TA_RNase_PINc/VapC"/>
</dbReference>
<evidence type="ECO:0000256" key="4">
    <source>
        <dbReference type="ARBA" id="ARBA00022801"/>
    </source>
</evidence>
<organism evidence="8 9">
    <name type="scientific">Demequina activiva</name>
    <dbReference type="NCBI Taxonomy" id="1582364"/>
    <lineage>
        <taxon>Bacteria</taxon>
        <taxon>Bacillati</taxon>
        <taxon>Actinomycetota</taxon>
        <taxon>Actinomycetes</taxon>
        <taxon>Micrococcales</taxon>
        <taxon>Demequinaceae</taxon>
        <taxon>Demequina</taxon>
    </lineage>
</organism>
<dbReference type="InterPro" id="IPR002716">
    <property type="entry name" value="PIN_dom"/>
</dbReference>
<evidence type="ECO:0000256" key="6">
    <source>
        <dbReference type="HAMAP-Rule" id="MF_00265"/>
    </source>
</evidence>
<protein>
    <recommendedName>
        <fullName evidence="6">Ribonuclease VapC</fullName>
        <shortName evidence="6">RNase VapC</shortName>
        <ecNumber evidence="6">3.1.-.-</ecNumber>
    </recommendedName>
    <alternativeName>
        <fullName evidence="6">Toxin VapC</fullName>
    </alternativeName>
</protein>
<dbReference type="HAMAP" id="MF_00265">
    <property type="entry name" value="VapC_Nob1"/>
    <property type="match status" value="1"/>
</dbReference>
<evidence type="ECO:0000256" key="2">
    <source>
        <dbReference type="ARBA" id="ARBA00022722"/>
    </source>
</evidence>
<comment type="cofactor">
    <cofactor evidence="6">
        <name>Mg(2+)</name>
        <dbReference type="ChEBI" id="CHEBI:18420"/>
    </cofactor>
</comment>
<comment type="caution">
    <text evidence="8">The sequence shown here is derived from an EMBL/GenBank/DDBJ whole genome shotgun (WGS) entry which is preliminary data.</text>
</comment>
<keyword evidence="4 6" id="KW-0378">Hydrolase</keyword>
<dbReference type="Gene3D" id="3.40.50.1010">
    <property type="entry name" value="5'-nuclease"/>
    <property type="match status" value="1"/>
</dbReference>
<evidence type="ECO:0000256" key="5">
    <source>
        <dbReference type="ARBA" id="ARBA00022842"/>
    </source>
</evidence>
<evidence type="ECO:0000259" key="7">
    <source>
        <dbReference type="Pfam" id="PF01850"/>
    </source>
</evidence>
<evidence type="ECO:0000313" key="9">
    <source>
        <dbReference type="Proteomes" id="UP000652354"/>
    </source>
</evidence>
<comment type="function">
    <text evidence="6">Toxic component of a toxin-antitoxin (TA) system. An RNase.</text>
</comment>
<dbReference type="Pfam" id="PF01850">
    <property type="entry name" value="PIN"/>
    <property type="match status" value="1"/>
</dbReference>
<reference evidence="8" key="1">
    <citation type="submission" date="2021-01" db="EMBL/GenBank/DDBJ databases">
        <title>Whole genome shotgun sequence of Demequina activiva NBRC 110675.</title>
        <authorList>
            <person name="Komaki H."/>
            <person name="Tamura T."/>
        </authorList>
    </citation>
    <scope>NUCLEOTIDE SEQUENCE</scope>
    <source>
        <strain evidence="8">NBRC 110675</strain>
    </source>
</reference>
<dbReference type="PANTHER" id="PTHR35901">
    <property type="entry name" value="RIBONUCLEASE VAPC3"/>
    <property type="match status" value="1"/>
</dbReference>
<dbReference type="CDD" id="cd09874">
    <property type="entry name" value="PIN_MT3492-like"/>
    <property type="match status" value="1"/>
</dbReference>
<dbReference type="PANTHER" id="PTHR35901:SF1">
    <property type="entry name" value="EXONUCLEASE VAPC9"/>
    <property type="match status" value="1"/>
</dbReference>
<evidence type="ECO:0000313" key="8">
    <source>
        <dbReference type="EMBL" id="GIG55000.1"/>
    </source>
</evidence>
<keyword evidence="3 6" id="KW-0479">Metal-binding</keyword>
<dbReference type="GO" id="GO:0090729">
    <property type="term" value="F:toxin activity"/>
    <property type="evidence" value="ECO:0007669"/>
    <property type="project" value="UniProtKB-KW"/>
</dbReference>
<comment type="similarity">
    <text evidence="6">Belongs to the PINc/VapC protein family.</text>
</comment>
<dbReference type="GO" id="GO:0004540">
    <property type="term" value="F:RNA nuclease activity"/>
    <property type="evidence" value="ECO:0007669"/>
    <property type="project" value="InterPro"/>
</dbReference>
<dbReference type="InterPro" id="IPR022907">
    <property type="entry name" value="VapC_family"/>
</dbReference>
<dbReference type="RefSeq" id="WP_203656039.1">
    <property type="nucleotide sequence ID" value="NZ_BONR01000003.1"/>
</dbReference>
<feature type="binding site" evidence="6">
    <location>
        <position position="7"/>
    </location>
    <ligand>
        <name>Mg(2+)</name>
        <dbReference type="ChEBI" id="CHEBI:18420"/>
    </ligand>
</feature>
<dbReference type="InterPro" id="IPR029060">
    <property type="entry name" value="PIN-like_dom_sf"/>
</dbReference>
<evidence type="ECO:0000256" key="3">
    <source>
        <dbReference type="ARBA" id="ARBA00022723"/>
    </source>
</evidence>
<feature type="binding site" evidence="6">
    <location>
        <position position="102"/>
    </location>
    <ligand>
        <name>Mg(2+)</name>
        <dbReference type="ChEBI" id="CHEBI:18420"/>
    </ligand>
</feature>
<dbReference type="EC" id="3.1.-.-" evidence="6"/>
<keyword evidence="6" id="KW-0800">Toxin</keyword>
<dbReference type="EMBL" id="BONR01000003">
    <property type="protein sequence ID" value="GIG55000.1"/>
    <property type="molecule type" value="Genomic_DNA"/>
</dbReference>
<dbReference type="Proteomes" id="UP000652354">
    <property type="component" value="Unassembled WGS sequence"/>
</dbReference>
<keyword evidence="1 6" id="KW-1277">Toxin-antitoxin system</keyword>
<dbReference type="GO" id="GO:0016787">
    <property type="term" value="F:hydrolase activity"/>
    <property type="evidence" value="ECO:0007669"/>
    <property type="project" value="UniProtKB-KW"/>
</dbReference>
<keyword evidence="5 6" id="KW-0460">Magnesium</keyword>
<dbReference type="SUPFAM" id="SSF88723">
    <property type="entry name" value="PIN domain-like"/>
    <property type="match status" value="1"/>
</dbReference>
<gene>
    <name evidence="8" type="primary">vapC49</name>
    <name evidence="6" type="synonym">vapC</name>
    <name evidence="8" type="ORF">Dac01nite_17520</name>
</gene>
<dbReference type="AlphaFoldDB" id="A0A919UKI3"/>
<proteinExistence type="inferred from homology"/>
<feature type="domain" description="PIN" evidence="7">
    <location>
        <begin position="4"/>
        <end position="130"/>
    </location>
</feature>
<evidence type="ECO:0000256" key="1">
    <source>
        <dbReference type="ARBA" id="ARBA00022649"/>
    </source>
</evidence>